<dbReference type="PROSITE" id="PS50863">
    <property type="entry name" value="B3"/>
    <property type="match status" value="2"/>
</dbReference>
<keyword evidence="3" id="KW-0813">Transport</keyword>
<dbReference type="InterPro" id="IPR015300">
    <property type="entry name" value="DNA-bd_pseudobarrel_sf"/>
</dbReference>
<dbReference type="InterPro" id="IPR012595">
    <property type="entry name" value="PetM_cyt_b6/f_cplx_su7"/>
</dbReference>
<accession>A0ABD1RQN3</accession>
<evidence type="ECO:0000313" key="16">
    <source>
        <dbReference type="Proteomes" id="UP001604336"/>
    </source>
</evidence>
<feature type="domain" description="TF-B3" evidence="14">
    <location>
        <begin position="10"/>
        <end position="103"/>
    </location>
</feature>
<feature type="compositionally biased region" description="Polar residues" evidence="12">
    <location>
        <begin position="177"/>
        <end position="186"/>
    </location>
</feature>
<dbReference type="Pfam" id="PF02362">
    <property type="entry name" value="B3"/>
    <property type="match status" value="2"/>
</dbReference>
<evidence type="ECO:0000256" key="3">
    <source>
        <dbReference type="ARBA" id="ARBA00022448"/>
    </source>
</evidence>
<keyword evidence="10" id="KW-0804">Transcription</keyword>
<keyword evidence="4 13" id="KW-0812">Transmembrane</keyword>
<evidence type="ECO:0000259" key="14">
    <source>
        <dbReference type="PROSITE" id="PS50863"/>
    </source>
</evidence>
<evidence type="ECO:0000313" key="15">
    <source>
        <dbReference type="EMBL" id="KAL2490727.1"/>
    </source>
</evidence>
<keyword evidence="9 13" id="KW-0472">Membrane</keyword>
<dbReference type="GO" id="GO:0005634">
    <property type="term" value="C:nucleus"/>
    <property type="evidence" value="ECO:0007669"/>
    <property type="project" value="UniProtKB-SubCell"/>
</dbReference>
<dbReference type="EMBL" id="JBFOLK010000008">
    <property type="protein sequence ID" value="KAL2490727.1"/>
    <property type="molecule type" value="Genomic_DNA"/>
</dbReference>
<evidence type="ECO:0000256" key="6">
    <source>
        <dbReference type="ARBA" id="ARBA00022989"/>
    </source>
</evidence>
<dbReference type="Pfam" id="PF08041">
    <property type="entry name" value="PetM"/>
    <property type="match status" value="1"/>
</dbReference>
<evidence type="ECO:0000256" key="11">
    <source>
        <dbReference type="ARBA" id="ARBA00023242"/>
    </source>
</evidence>
<dbReference type="GO" id="GO:0016020">
    <property type="term" value="C:membrane"/>
    <property type="evidence" value="ECO:0007669"/>
    <property type="project" value="UniProtKB-SubCell"/>
</dbReference>
<proteinExistence type="predicted"/>
<evidence type="ECO:0000256" key="4">
    <source>
        <dbReference type="ARBA" id="ARBA00022692"/>
    </source>
</evidence>
<evidence type="ECO:0000256" key="9">
    <source>
        <dbReference type="ARBA" id="ARBA00023136"/>
    </source>
</evidence>
<keyword evidence="16" id="KW-1185">Reference proteome</keyword>
<keyword evidence="11" id="KW-0539">Nucleus</keyword>
<keyword evidence="8" id="KW-0238">DNA-binding</keyword>
<keyword evidence="7" id="KW-0805">Transcription regulation</keyword>
<dbReference type="GO" id="GO:0003677">
    <property type="term" value="F:DNA binding"/>
    <property type="evidence" value="ECO:0007669"/>
    <property type="project" value="UniProtKB-KW"/>
</dbReference>
<dbReference type="PANTHER" id="PTHR31920">
    <property type="entry name" value="B3 DOMAIN-CONTAINING"/>
    <property type="match status" value="1"/>
</dbReference>
<comment type="subcellular location">
    <subcellularLocation>
        <location evidence="2">Membrane</location>
        <topology evidence="2">Single-pass membrane protein</topology>
    </subcellularLocation>
    <subcellularLocation>
        <location evidence="1">Nucleus</location>
    </subcellularLocation>
</comment>
<dbReference type="InterPro" id="IPR050655">
    <property type="entry name" value="Plant_B3_domain"/>
</dbReference>
<comment type="caution">
    <text evidence="15">The sequence shown here is derived from an EMBL/GenBank/DDBJ whole genome shotgun (WGS) entry which is preliminary data.</text>
</comment>
<protein>
    <submittedName>
        <fullName evidence="15">B3 domain-containing transcription factor VRN1</fullName>
    </submittedName>
</protein>
<dbReference type="AlphaFoldDB" id="A0ABD1RQN3"/>
<organism evidence="15 16">
    <name type="scientific">Abeliophyllum distichum</name>
    <dbReference type="NCBI Taxonomy" id="126358"/>
    <lineage>
        <taxon>Eukaryota</taxon>
        <taxon>Viridiplantae</taxon>
        <taxon>Streptophyta</taxon>
        <taxon>Embryophyta</taxon>
        <taxon>Tracheophyta</taxon>
        <taxon>Spermatophyta</taxon>
        <taxon>Magnoliopsida</taxon>
        <taxon>eudicotyledons</taxon>
        <taxon>Gunneridae</taxon>
        <taxon>Pentapetalae</taxon>
        <taxon>asterids</taxon>
        <taxon>lamiids</taxon>
        <taxon>Lamiales</taxon>
        <taxon>Oleaceae</taxon>
        <taxon>Forsythieae</taxon>
        <taxon>Abeliophyllum</taxon>
    </lineage>
</organism>
<dbReference type="CDD" id="cd10017">
    <property type="entry name" value="B3_DNA"/>
    <property type="match status" value="2"/>
</dbReference>
<name>A0ABD1RQN3_9LAMI</name>
<evidence type="ECO:0000256" key="8">
    <source>
        <dbReference type="ARBA" id="ARBA00023125"/>
    </source>
</evidence>
<gene>
    <name evidence="15" type="ORF">Adt_26355</name>
</gene>
<evidence type="ECO:0000256" key="7">
    <source>
        <dbReference type="ARBA" id="ARBA00023015"/>
    </source>
</evidence>
<dbReference type="InterPro" id="IPR003340">
    <property type="entry name" value="B3_DNA-bd"/>
</dbReference>
<evidence type="ECO:0000256" key="13">
    <source>
        <dbReference type="SAM" id="Phobius"/>
    </source>
</evidence>
<dbReference type="Gene3D" id="2.40.330.10">
    <property type="entry name" value="DNA-binding pseudobarrel domain"/>
    <property type="match status" value="2"/>
</dbReference>
<keyword evidence="5" id="KW-0249">Electron transport</keyword>
<feature type="region of interest" description="Disordered" evidence="12">
    <location>
        <begin position="172"/>
        <end position="208"/>
    </location>
</feature>
<dbReference type="PANTHER" id="PTHR31920:SF37">
    <property type="entry name" value="B3 DOMAIN-CONTAINING TRANSCRIPTION FACTOR VRN1"/>
    <property type="match status" value="1"/>
</dbReference>
<feature type="transmembrane region" description="Helical" evidence="13">
    <location>
        <begin position="338"/>
        <end position="360"/>
    </location>
</feature>
<reference evidence="16" key="1">
    <citation type="submission" date="2024-07" db="EMBL/GenBank/DDBJ databases">
        <title>Two chromosome-level genome assemblies of Korean endemic species Abeliophyllum distichum and Forsythia ovata (Oleaceae).</title>
        <authorList>
            <person name="Jang H."/>
        </authorList>
    </citation>
    <scope>NUCLEOTIDE SEQUENCE [LARGE SCALE GENOMIC DNA]</scope>
</reference>
<evidence type="ECO:0000256" key="10">
    <source>
        <dbReference type="ARBA" id="ARBA00023163"/>
    </source>
</evidence>
<evidence type="ECO:0000256" key="1">
    <source>
        <dbReference type="ARBA" id="ARBA00004123"/>
    </source>
</evidence>
<dbReference type="SMART" id="SM01019">
    <property type="entry name" value="B3"/>
    <property type="match status" value="2"/>
</dbReference>
<keyword evidence="6 13" id="KW-1133">Transmembrane helix</keyword>
<dbReference type="SUPFAM" id="SSF101936">
    <property type="entry name" value="DNA-binding pseudobarrel domain"/>
    <property type="match status" value="2"/>
</dbReference>
<dbReference type="Proteomes" id="UP001604336">
    <property type="component" value="Unassembled WGS sequence"/>
</dbReference>
<feature type="region of interest" description="Disordered" evidence="12">
    <location>
        <begin position="120"/>
        <end position="141"/>
    </location>
</feature>
<feature type="domain" description="TF-B3" evidence="14">
    <location>
        <begin position="209"/>
        <end position="305"/>
    </location>
</feature>
<sequence>MAYRPDLPTRFFKVILPTITAQQKLKLPDKYVEEFGHRISDVVRLTDSVGGVWCVRLEKEEETIWFHHGWKKFYEDHSIKHGYFVLFKYKGNSCFKVRIFDLRATEVHYPTYNSRNSEETNYFPGYSIPERQEDSDDNSLTILDSLPPKMEAFSLKSPTPLRTVLLSTHGEGDDFQNLHNKNQSSRGNKRDLGKKNVHAAGTSSPTHPSFTVEMKANLTPQWVVYVPAQFAKDYLPKAPKRIELHDSDGKKWRVHVNLRPECRTVRTLSTGWAAFAKEKEIEVGDTCVFELIPGNKPALKVFQFALSIQLPKLLAHSNSHHRAEEELAPSLIHLQCEIFKIAAIIPGLVLVGVAVSFVLLRVEAFVEESE</sequence>
<evidence type="ECO:0000256" key="5">
    <source>
        <dbReference type="ARBA" id="ARBA00022982"/>
    </source>
</evidence>
<dbReference type="SUPFAM" id="SSF103441">
    <property type="entry name" value="PetM subunit of the cytochrome b6f complex"/>
    <property type="match status" value="1"/>
</dbReference>
<evidence type="ECO:0000256" key="2">
    <source>
        <dbReference type="ARBA" id="ARBA00004167"/>
    </source>
</evidence>
<evidence type="ECO:0000256" key="12">
    <source>
        <dbReference type="SAM" id="MobiDB-lite"/>
    </source>
</evidence>